<accession>Q0BCZ5</accession>
<dbReference type="RefSeq" id="WP_011657599.1">
    <property type="nucleotide sequence ID" value="NC_008390.1"/>
</dbReference>
<reference evidence="1" key="1">
    <citation type="submission" date="2009-01" db="EMBL/GenBank/DDBJ databases">
        <title>Complete sequence of Chromosome 1 of Burkholderia cepacia AMMD.</title>
        <authorList>
            <consortium name="US DOE Joint Genome Institute"/>
            <person name="Copeland A."/>
            <person name="Lucas S."/>
            <person name="Lapidus A."/>
            <person name="Barry K."/>
            <person name="Detter J.C."/>
            <person name="Glavina del Rio T."/>
            <person name="Hammon N."/>
            <person name="Israni S."/>
            <person name="Pitluck S."/>
            <person name="Bruce D."/>
            <person name="Chain P."/>
            <person name="Malfatti S."/>
            <person name="Shin M."/>
            <person name="Vergez L."/>
            <person name="Schmutz J."/>
            <person name="Larimer F."/>
            <person name="Land M."/>
            <person name="Hauser L."/>
            <person name="Kyrpides N."/>
            <person name="Kim E."/>
            <person name="Parke J."/>
            <person name="Coenye T."/>
            <person name="Konstantinidis K."/>
            <person name="Ramette A."/>
            <person name="Tiedje J."/>
            <person name="Richardson P."/>
        </authorList>
    </citation>
    <scope>NUCLEOTIDE SEQUENCE [LARGE SCALE GENOMIC DNA]</scope>
    <source>
        <strain evidence="1">AMMD</strain>
    </source>
</reference>
<name>Q0BCZ5_BURCM</name>
<dbReference type="AlphaFoldDB" id="Q0BCZ5"/>
<protein>
    <submittedName>
        <fullName evidence="1">Uncharacterized protein</fullName>
    </submittedName>
</protein>
<dbReference type="EMBL" id="CP000440">
    <property type="protein sequence ID" value="ABI87978.1"/>
    <property type="molecule type" value="Genomic_DNA"/>
</dbReference>
<proteinExistence type="predicted"/>
<gene>
    <name evidence="1" type="ordered locus">Bamb_2422</name>
</gene>
<evidence type="ECO:0000313" key="2">
    <source>
        <dbReference type="Proteomes" id="UP000000662"/>
    </source>
</evidence>
<dbReference type="Proteomes" id="UP000000662">
    <property type="component" value="Chromosome 1"/>
</dbReference>
<organism evidence="1 2">
    <name type="scientific">Burkholderia ambifaria (strain ATCC BAA-244 / DSM 16087 / CCUG 44356 / LMG 19182 / AMMD)</name>
    <name type="common">Burkholderia cepacia (strain AMMD)</name>
    <dbReference type="NCBI Taxonomy" id="339670"/>
    <lineage>
        <taxon>Bacteria</taxon>
        <taxon>Pseudomonadati</taxon>
        <taxon>Pseudomonadota</taxon>
        <taxon>Betaproteobacteria</taxon>
        <taxon>Burkholderiales</taxon>
        <taxon>Burkholderiaceae</taxon>
        <taxon>Burkholderia</taxon>
        <taxon>Burkholderia cepacia complex</taxon>
    </lineage>
</organism>
<evidence type="ECO:0000313" key="1">
    <source>
        <dbReference type="EMBL" id="ABI87978.1"/>
    </source>
</evidence>
<keyword evidence="2" id="KW-1185">Reference proteome</keyword>
<dbReference type="KEGG" id="bam:Bamb_2422"/>
<sequence length="267" mass="29585">MCHNGSTFAVGKTQSSCVAAVQSRFVRNGLSSKMSLTQDQHRRWVASFFKSKVKEFDFCLRSVVECCDQSMLRFRTGQQGDEQTEGRIVYAFSAFSNTVQTLKDAGSTFLKPKITWSDIEGLRHGKFIWLSRNAATHDGHPVISAWADGRYFVPNDIHRFGPGGDLIEISAPTVDAAQFCLEFAKDFSAFLAARLSSAGPIEGATPNIAEIQHFLKSPAVPSFAREMFETNRVEIERALTQVKIDPVRDAVAYLLATEAFCDARLGN</sequence>